<keyword evidence="5" id="KW-1185">Reference proteome</keyword>
<keyword evidence="1" id="KW-0479">Metal-binding</keyword>
<dbReference type="GeneID" id="63145243"/>
<dbReference type="OrthoDB" id="9780884at2"/>
<feature type="domain" description="Calcineurin-like phosphoesterase" evidence="3">
    <location>
        <begin position="48"/>
        <end position="210"/>
    </location>
</feature>
<dbReference type="InterPro" id="IPR051158">
    <property type="entry name" value="Metallophosphoesterase_sf"/>
</dbReference>
<dbReference type="EMBL" id="NGJX01000002">
    <property type="protein sequence ID" value="RSU04206.1"/>
    <property type="molecule type" value="Genomic_DNA"/>
</dbReference>
<keyword evidence="2" id="KW-0378">Hydrolase</keyword>
<dbReference type="GO" id="GO:0046872">
    <property type="term" value="F:metal ion binding"/>
    <property type="evidence" value="ECO:0007669"/>
    <property type="project" value="UniProtKB-KW"/>
</dbReference>
<dbReference type="InterPro" id="IPR004843">
    <property type="entry name" value="Calcineurin-like_PHP"/>
</dbReference>
<dbReference type="AlphaFoldDB" id="A0A369B5V0"/>
<dbReference type="SUPFAM" id="SSF56300">
    <property type="entry name" value="Metallo-dependent phosphatases"/>
    <property type="match status" value="1"/>
</dbReference>
<gene>
    <name evidence="4" type="ORF">CBF32_02190</name>
</gene>
<evidence type="ECO:0000313" key="4">
    <source>
        <dbReference type="EMBL" id="RSU04206.1"/>
    </source>
</evidence>
<dbReference type="PANTHER" id="PTHR31302">
    <property type="entry name" value="TRANSMEMBRANE PROTEIN WITH METALLOPHOSPHOESTERASE DOMAIN-RELATED"/>
    <property type="match status" value="1"/>
</dbReference>
<evidence type="ECO:0000256" key="1">
    <source>
        <dbReference type="ARBA" id="ARBA00022723"/>
    </source>
</evidence>
<dbReference type="InterPro" id="IPR029052">
    <property type="entry name" value="Metallo-depent_PP-like"/>
</dbReference>
<dbReference type="PANTHER" id="PTHR31302:SF31">
    <property type="entry name" value="PHOSPHODIESTERASE YAEI"/>
    <property type="match status" value="1"/>
</dbReference>
<comment type="caution">
    <text evidence="4">The sequence shown here is derived from an EMBL/GenBank/DDBJ whole genome shotgun (WGS) entry which is preliminary data.</text>
</comment>
<name>A0A369B5V0_9ENTE</name>
<proteinExistence type="predicted"/>
<protein>
    <recommendedName>
        <fullName evidence="3">Calcineurin-like phosphoesterase domain-containing protein</fullName>
    </recommendedName>
</protein>
<dbReference type="RefSeq" id="WP_114288563.1">
    <property type="nucleotide sequence ID" value="NZ_JAFLWK010000034.1"/>
</dbReference>
<evidence type="ECO:0000313" key="5">
    <source>
        <dbReference type="Proteomes" id="UP000288197"/>
    </source>
</evidence>
<dbReference type="GO" id="GO:0009245">
    <property type="term" value="P:lipid A biosynthetic process"/>
    <property type="evidence" value="ECO:0007669"/>
    <property type="project" value="TreeGrafter"/>
</dbReference>
<dbReference type="GO" id="GO:0008758">
    <property type="term" value="F:UDP-2,3-diacylglucosamine hydrolase activity"/>
    <property type="evidence" value="ECO:0007669"/>
    <property type="project" value="TreeGrafter"/>
</dbReference>
<evidence type="ECO:0000256" key="2">
    <source>
        <dbReference type="ARBA" id="ARBA00022801"/>
    </source>
</evidence>
<sequence>MKIFKTITVASLLLGSALFLEGYRENRQLDKSYYEINSLNATKQKEDIKIAHISDTQFPRLRVEKNKILNALTNEKPDLIFFTGDTIDRTEDITKSEFPLFLKKLTEIAPTYVVSGNHETSHPDYKKWLAIVKQSNATYLENEALEVKVNNQMVNIIGLKESSTSISTSEKDKLNPKLETFVLAHHPEKIDEYSKELAPFNFTVFSGHAHGGQIVLPLVGGVLSPNQGFLPEYTDGVYQYEKNQLIVSRGLANSSFPSRINNYPHLIFATFSTK</sequence>
<reference evidence="4 5" key="1">
    <citation type="submission" date="2017-05" db="EMBL/GenBank/DDBJ databases">
        <title>Vagococcus spp. assemblies.</title>
        <authorList>
            <person name="Gulvik C.A."/>
        </authorList>
    </citation>
    <scope>NUCLEOTIDE SEQUENCE [LARGE SCALE GENOMIC DNA]</scope>
    <source>
        <strain evidence="4 5">NCFB 2497</strain>
    </source>
</reference>
<dbReference type="Gene3D" id="3.60.21.10">
    <property type="match status" value="1"/>
</dbReference>
<dbReference type="Proteomes" id="UP000288197">
    <property type="component" value="Unassembled WGS sequence"/>
</dbReference>
<dbReference type="Pfam" id="PF00149">
    <property type="entry name" value="Metallophos"/>
    <property type="match status" value="1"/>
</dbReference>
<dbReference type="GO" id="GO:0016020">
    <property type="term" value="C:membrane"/>
    <property type="evidence" value="ECO:0007669"/>
    <property type="project" value="GOC"/>
</dbReference>
<organism evidence="4 5">
    <name type="scientific">Vagococcus fluvialis</name>
    <dbReference type="NCBI Taxonomy" id="2738"/>
    <lineage>
        <taxon>Bacteria</taxon>
        <taxon>Bacillati</taxon>
        <taxon>Bacillota</taxon>
        <taxon>Bacilli</taxon>
        <taxon>Lactobacillales</taxon>
        <taxon>Enterococcaceae</taxon>
        <taxon>Vagococcus</taxon>
    </lineage>
</organism>
<evidence type="ECO:0000259" key="3">
    <source>
        <dbReference type="Pfam" id="PF00149"/>
    </source>
</evidence>
<accession>A0A369B5V0</accession>